<geneLocation type="chloroplast" evidence="1"/>
<name>A0A023HA07_9STRA</name>
<sequence length="189" mass="22596">MKSVKNNLNSYQRKQFLQFFDDLMGLPPYSQKFSDKKFRKLLFFPVVNAIQETKNGPWSIQIAVAEPLMKNYYPFHFPPSFFVYTSTINLQVKLSIIRSFSQEFSSKKTYLIQSFLNQYKKRRNSIQAQVKKDILEQFNDLLKYKIIQPKFKFLMNSNDNNSFVTKEDIQLKDIQTANILYFYEIIYPI</sequence>
<dbReference type="GeneID" id="19739735"/>
<dbReference type="RefSeq" id="YP_009028834.1">
    <property type="nucleotide sequence ID" value="NC_024080.1"/>
</dbReference>
<keyword evidence="1" id="KW-0150">Chloroplast</keyword>
<reference evidence="1" key="1">
    <citation type="journal article" date="2014" name="Genome Biol. Evol.">
        <title>Serial gene losses and foreign DNA underlie size and sequence variation in the plastid genomes of diatoms.</title>
        <authorList>
            <person name="Ruck E.C."/>
            <person name="Nakov T."/>
            <person name="Jansen R.K."/>
            <person name="Theriot E.C."/>
            <person name="Alverson A.J."/>
        </authorList>
    </citation>
    <scope>NUCLEOTIDE SEQUENCE</scope>
    <source>
        <strain evidence="1">Ccmp1717</strain>
    </source>
</reference>
<proteinExistence type="predicted"/>
<accession>A0A023HA07</accession>
<gene>
    <name evidence="1" type="primary">orf189</name>
</gene>
<organism evidence="1">
    <name type="scientific">Asterionellopsis glacialis</name>
    <dbReference type="NCBI Taxonomy" id="33640"/>
    <lineage>
        <taxon>Eukaryota</taxon>
        <taxon>Sar</taxon>
        <taxon>Stramenopiles</taxon>
        <taxon>Ochrophyta</taxon>
        <taxon>Bacillariophyta</taxon>
        <taxon>Fragilariophyceae</taxon>
        <taxon>Fragilariophycidae</taxon>
        <taxon>Fragilariales</taxon>
        <taxon>Fragilariaceae</taxon>
        <taxon>Asterionellopsis</taxon>
    </lineage>
</organism>
<dbReference type="EMBL" id="KC509520">
    <property type="protein sequence ID" value="AGH28381.1"/>
    <property type="molecule type" value="Genomic_DNA"/>
</dbReference>
<dbReference type="AlphaFoldDB" id="A0A023HA07"/>
<keyword evidence="1" id="KW-0934">Plastid</keyword>
<evidence type="ECO:0000313" key="1">
    <source>
        <dbReference type="EMBL" id="AGH28381.1"/>
    </source>
</evidence>
<protein>
    <submittedName>
        <fullName evidence="1">Uncharacterized protein</fullName>
    </submittedName>
</protein>